<dbReference type="Proteomes" id="UP000254866">
    <property type="component" value="Unassembled WGS sequence"/>
</dbReference>
<evidence type="ECO:0000256" key="4">
    <source>
        <dbReference type="ARBA" id="ARBA00022679"/>
    </source>
</evidence>
<dbReference type="GO" id="GO:0004343">
    <property type="term" value="F:glucosamine 6-phosphate N-acetyltransferase activity"/>
    <property type="evidence" value="ECO:0007669"/>
    <property type="project" value="UniProtKB-UniRule"/>
</dbReference>
<comment type="pathway">
    <text evidence="8">Nucleotide-sugar biosynthesis; UDP-N-acetyl-alpha-D-glucosamine biosynthesis; N-acetyl-alpha-D-glucosamine 1-phosphate from alpha-D-glucosamine 6-phosphate (route I): step 1/2.</text>
</comment>
<evidence type="ECO:0000313" key="11">
    <source>
        <dbReference type="Proteomes" id="UP000254866"/>
    </source>
</evidence>
<dbReference type="InterPro" id="IPR000182">
    <property type="entry name" value="GNAT_dom"/>
</dbReference>
<dbReference type="EMBL" id="NPIC01000014">
    <property type="protein sequence ID" value="RDL30825.1"/>
    <property type="molecule type" value="Genomic_DNA"/>
</dbReference>
<dbReference type="Gene3D" id="3.40.630.30">
    <property type="match status" value="1"/>
</dbReference>
<dbReference type="InterPro" id="IPR016181">
    <property type="entry name" value="Acyl_CoA_acyltransferase"/>
</dbReference>
<evidence type="ECO:0000256" key="2">
    <source>
        <dbReference type="ARBA" id="ARBA00004586"/>
    </source>
</evidence>
<dbReference type="GO" id="GO:0006048">
    <property type="term" value="P:UDP-N-acetylglucosamine biosynthetic process"/>
    <property type="evidence" value="ECO:0007669"/>
    <property type="project" value="UniProtKB-UniRule"/>
</dbReference>
<reference evidence="10 11" key="1">
    <citation type="journal article" date="2018" name="IMA Fungus">
        <title>IMA Genome-F 9: Draft genome sequence of Annulohypoxylon stygium, Aspergillus mulundensis, Berkeleyomyces basicola (syn. Thielaviopsis basicola), Ceratocystis smalleyi, two Cercospora beticola strains, Coleophoma cylindrospora, Fusarium fracticaudum, Phialophora cf. hyalina, and Morchella septimelata.</title>
        <authorList>
            <person name="Wingfield B.D."/>
            <person name="Bills G.F."/>
            <person name="Dong Y."/>
            <person name="Huang W."/>
            <person name="Nel W.J."/>
            <person name="Swalarsk-Parry B.S."/>
            <person name="Vaghefi N."/>
            <person name="Wilken P.M."/>
            <person name="An Z."/>
            <person name="de Beer Z.W."/>
            <person name="De Vos L."/>
            <person name="Chen L."/>
            <person name="Duong T.A."/>
            <person name="Gao Y."/>
            <person name="Hammerbacher A."/>
            <person name="Kikkert J.R."/>
            <person name="Li Y."/>
            <person name="Li H."/>
            <person name="Li K."/>
            <person name="Li Q."/>
            <person name="Liu X."/>
            <person name="Ma X."/>
            <person name="Naidoo K."/>
            <person name="Pethybridge S.J."/>
            <person name="Sun J."/>
            <person name="Steenkamp E.T."/>
            <person name="van der Nest M.A."/>
            <person name="van Wyk S."/>
            <person name="Wingfield M.J."/>
            <person name="Xiong C."/>
            <person name="Yue Q."/>
            <person name="Zhang X."/>
        </authorList>
    </citation>
    <scope>NUCLEOTIDE SEQUENCE [LARGE SCALE GENOMIC DNA]</scope>
    <source>
        <strain evidence="10 11">BP 5553</strain>
    </source>
</reference>
<dbReference type="CDD" id="cd04301">
    <property type="entry name" value="NAT_SF"/>
    <property type="match status" value="1"/>
</dbReference>
<name>A0A370TAK1_9HELO</name>
<dbReference type="PANTHER" id="PTHR13355:SF11">
    <property type="entry name" value="GLUCOSAMINE 6-PHOSPHATE N-ACETYLTRANSFERASE"/>
    <property type="match status" value="1"/>
</dbReference>
<comment type="subcellular location">
    <subcellularLocation>
        <location evidence="1">Endomembrane system</location>
        <topology evidence="1">Peripheral membrane protein</topology>
    </subcellularLocation>
    <subcellularLocation>
        <location evidence="2">Endoplasmic reticulum membrane</location>
    </subcellularLocation>
</comment>
<comment type="subunit">
    <text evidence="3">Homodimer.</text>
</comment>
<dbReference type="EC" id="2.3.1.4" evidence="8"/>
<comment type="similarity">
    <text evidence="8">Belongs to the acetyltransferase family. GNA1 subfamily.</text>
</comment>
<evidence type="ECO:0000256" key="6">
    <source>
        <dbReference type="ARBA" id="ARBA00023136"/>
    </source>
</evidence>
<dbReference type="UniPathway" id="UPA00113">
    <property type="reaction ID" value="UER00529"/>
</dbReference>
<dbReference type="AlphaFoldDB" id="A0A370TAK1"/>
<evidence type="ECO:0000313" key="10">
    <source>
        <dbReference type="EMBL" id="RDL30825.1"/>
    </source>
</evidence>
<dbReference type="SUPFAM" id="SSF55729">
    <property type="entry name" value="Acyl-CoA N-acyltransferases (Nat)"/>
    <property type="match status" value="1"/>
</dbReference>
<feature type="domain" description="N-acetyltransferase" evidence="9">
    <location>
        <begin position="25"/>
        <end position="177"/>
    </location>
</feature>
<dbReference type="FunFam" id="3.40.630.30:FF:000048">
    <property type="entry name" value="Glucosamine 6-phosphate N-acetyltransferase"/>
    <property type="match status" value="1"/>
</dbReference>
<dbReference type="PROSITE" id="PS51186">
    <property type="entry name" value="GNAT"/>
    <property type="match status" value="1"/>
</dbReference>
<keyword evidence="11" id="KW-1185">Reference proteome</keyword>
<evidence type="ECO:0000256" key="7">
    <source>
        <dbReference type="ARBA" id="ARBA00023315"/>
    </source>
</evidence>
<dbReference type="RefSeq" id="XP_031865201.1">
    <property type="nucleotide sequence ID" value="XM_032018793.1"/>
</dbReference>
<sequence>MSSSEGLFSPGLISSTVAASFPDSYMIRPLERGDYAKGFLECLKVLSAVGDVTEEQFGERYDWMSQHGKGVHYHVVIEHEAQIVGTGALIVERKFIHNLGTIGHIEEIAIRKDQQGKMLGLKLIQTLGSIAVNVGCYKTTLGTSEANEPFYVKCGYQRDGGTMSQYYEEAKSAYERG</sequence>
<dbReference type="GeneID" id="43603019"/>
<dbReference type="InterPro" id="IPR039143">
    <property type="entry name" value="GNPNAT1-like"/>
</dbReference>
<accession>A0A370TAK1</accession>
<evidence type="ECO:0000259" key="9">
    <source>
        <dbReference type="PROSITE" id="PS51186"/>
    </source>
</evidence>
<comment type="catalytic activity">
    <reaction evidence="8">
        <text>D-glucosamine 6-phosphate + acetyl-CoA = N-acetyl-D-glucosamine 6-phosphate + CoA + H(+)</text>
        <dbReference type="Rhea" id="RHEA:10292"/>
        <dbReference type="ChEBI" id="CHEBI:15378"/>
        <dbReference type="ChEBI" id="CHEBI:57287"/>
        <dbReference type="ChEBI" id="CHEBI:57288"/>
        <dbReference type="ChEBI" id="CHEBI:57513"/>
        <dbReference type="ChEBI" id="CHEBI:58725"/>
        <dbReference type="EC" id="2.3.1.4"/>
    </reaction>
</comment>
<evidence type="ECO:0000256" key="1">
    <source>
        <dbReference type="ARBA" id="ARBA00004184"/>
    </source>
</evidence>
<dbReference type="Pfam" id="PF00583">
    <property type="entry name" value="Acetyltransf_1"/>
    <property type="match status" value="1"/>
</dbReference>
<evidence type="ECO:0000256" key="8">
    <source>
        <dbReference type="RuleBase" id="RU365086"/>
    </source>
</evidence>
<gene>
    <name evidence="10" type="ORF">BP5553_10170</name>
</gene>
<organism evidence="10 11">
    <name type="scientific">Venustampulla echinocandica</name>
    <dbReference type="NCBI Taxonomy" id="2656787"/>
    <lineage>
        <taxon>Eukaryota</taxon>
        <taxon>Fungi</taxon>
        <taxon>Dikarya</taxon>
        <taxon>Ascomycota</taxon>
        <taxon>Pezizomycotina</taxon>
        <taxon>Leotiomycetes</taxon>
        <taxon>Helotiales</taxon>
        <taxon>Pleuroascaceae</taxon>
        <taxon>Venustampulla</taxon>
    </lineage>
</organism>
<dbReference type="PANTHER" id="PTHR13355">
    <property type="entry name" value="GLUCOSAMINE 6-PHOSPHATE N-ACETYLTRANSFERASE"/>
    <property type="match status" value="1"/>
</dbReference>
<comment type="caution">
    <text evidence="10">The sequence shown here is derived from an EMBL/GenBank/DDBJ whole genome shotgun (WGS) entry which is preliminary data.</text>
</comment>
<dbReference type="GO" id="GO:0005789">
    <property type="term" value="C:endoplasmic reticulum membrane"/>
    <property type="evidence" value="ECO:0007669"/>
    <property type="project" value="UniProtKB-SubCell"/>
</dbReference>
<protein>
    <recommendedName>
        <fullName evidence="8">Glucosamine 6-phosphate N-acetyltransferase</fullName>
        <ecNumber evidence="8">2.3.1.4</ecNumber>
    </recommendedName>
</protein>
<keyword evidence="4 8" id="KW-0808">Transferase</keyword>
<keyword evidence="7 8" id="KW-0012">Acyltransferase</keyword>
<evidence type="ECO:0000256" key="3">
    <source>
        <dbReference type="ARBA" id="ARBA00011738"/>
    </source>
</evidence>
<dbReference type="STRING" id="2656787.A0A370TAK1"/>
<keyword evidence="6" id="KW-0472">Membrane</keyword>
<dbReference type="OrthoDB" id="10039976at2759"/>
<keyword evidence="5" id="KW-0256">Endoplasmic reticulum</keyword>
<proteinExistence type="inferred from homology"/>
<evidence type="ECO:0000256" key="5">
    <source>
        <dbReference type="ARBA" id="ARBA00022824"/>
    </source>
</evidence>